<protein>
    <submittedName>
        <fullName evidence="2">JmjC domain-containing protein</fullName>
    </submittedName>
</protein>
<evidence type="ECO:0000313" key="1">
    <source>
        <dbReference type="Proteomes" id="UP000887580"/>
    </source>
</evidence>
<dbReference type="WBParaSite" id="PS1159_v2.g1047.t1">
    <property type="protein sequence ID" value="PS1159_v2.g1047.t1"/>
    <property type="gene ID" value="PS1159_v2.g1047"/>
</dbReference>
<sequence>MPRQYNAKCALESQTLSTILEPQAVRQLNLRQTPGVDGIYDMKFKDVKKLTSVEEIRQKLNKMKPSEEYDPTNLFRRQYLSSFKPIVYLNDLPISYVNKVYESSTELPSGWNLHDLRHTLQSLYKGTDFPGITNVLSYISDVKTISALHREDFFLSAASYLLPGSADKVWIYFHPKYQARILERLRQSTNFDKSDFANCKNPINHKAYAIDVELLEELQIPYTLAVQKPGMIAVVLHGAYHQVSNEGISFAEAVNFISHRWDVHAHRQTVFCCEETISYYSSKYWDPLVSHYFQDETDMKKAYQKFETLVTNAKKKISSKHTRQMSPDIYASETSDDSSNSPTSKRQKIVGEQDTTTSNSTETSDSVSASLTIQRQMDGIFQNTENNRQTRRQIRTQQLEEMEEQLRQLATTQPRATANIVVGAPIVLSETPMSTINPSKVLKRLKTRQYISERDAASKRKYEDKRKEKGPRQRTEGSVTKDQKRIKNALYTKRKEMKSYMEALAEQNTNLRTLSSTEYDNFQQQLIDVREQINQLLRQRQLRNALTVIFRNQLMERRELQGYVHFEIARDYINGKNSTSREMFQTAVKMVDKNNPDFWATVTASEAAWNECFGVDNDYRVPAQEYDIAS</sequence>
<organism evidence="1 2">
    <name type="scientific">Panagrolaimus sp. PS1159</name>
    <dbReference type="NCBI Taxonomy" id="55785"/>
    <lineage>
        <taxon>Eukaryota</taxon>
        <taxon>Metazoa</taxon>
        <taxon>Ecdysozoa</taxon>
        <taxon>Nematoda</taxon>
        <taxon>Chromadorea</taxon>
        <taxon>Rhabditida</taxon>
        <taxon>Tylenchina</taxon>
        <taxon>Panagrolaimomorpha</taxon>
        <taxon>Panagrolaimoidea</taxon>
        <taxon>Panagrolaimidae</taxon>
        <taxon>Panagrolaimus</taxon>
    </lineage>
</organism>
<proteinExistence type="predicted"/>
<name>A0AC35EST6_9BILA</name>
<evidence type="ECO:0000313" key="2">
    <source>
        <dbReference type="WBParaSite" id="PS1159_v2.g1047.t1"/>
    </source>
</evidence>
<accession>A0AC35EST6</accession>
<reference evidence="2" key="1">
    <citation type="submission" date="2022-11" db="UniProtKB">
        <authorList>
            <consortium name="WormBaseParasite"/>
        </authorList>
    </citation>
    <scope>IDENTIFICATION</scope>
</reference>
<dbReference type="Proteomes" id="UP000887580">
    <property type="component" value="Unplaced"/>
</dbReference>